<organism evidence="1 2">
    <name type="scientific">Ligilactobacillus agilis</name>
    <dbReference type="NCBI Taxonomy" id="1601"/>
    <lineage>
        <taxon>Bacteria</taxon>
        <taxon>Bacillati</taxon>
        <taxon>Bacillota</taxon>
        <taxon>Bacilli</taxon>
        <taxon>Lactobacillales</taxon>
        <taxon>Lactobacillaceae</taxon>
        <taxon>Ligilactobacillus</taxon>
    </lineage>
</organism>
<name>A0A2I2AAV4_9LACO</name>
<gene>
    <name evidence="1" type="ORF">CYR79_05630</name>
</gene>
<sequence>MFKIDYDGVTSYLLYEVEDNFEPFIIELGEVGYLVFDVDVSDEDVLAGIREVFSEFTPAQCEELLSNGKVAFQDTLICTCE</sequence>
<dbReference type="Proteomes" id="UP000234579">
    <property type="component" value="Unassembled WGS sequence"/>
</dbReference>
<evidence type="ECO:0000313" key="2">
    <source>
        <dbReference type="Proteomes" id="UP000234579"/>
    </source>
</evidence>
<comment type="caution">
    <text evidence="1">The sequence shown here is derived from an EMBL/GenBank/DDBJ whole genome shotgun (WGS) entry which is preliminary data.</text>
</comment>
<dbReference type="RefSeq" id="WP_101811795.1">
    <property type="nucleotide sequence ID" value="NZ_PKGI01000028.1"/>
</dbReference>
<dbReference type="AlphaFoldDB" id="A0A2I2AAV4"/>
<dbReference type="EMBL" id="PKGI01000028">
    <property type="protein sequence ID" value="PLA76506.1"/>
    <property type="molecule type" value="Genomic_DNA"/>
</dbReference>
<protein>
    <submittedName>
        <fullName evidence="1">Uncharacterized protein</fullName>
    </submittedName>
</protein>
<proteinExistence type="predicted"/>
<reference evidence="2" key="1">
    <citation type="submission" date="2017-12" db="EMBL/GenBank/DDBJ databases">
        <authorList>
            <person name="Christensen H."/>
        </authorList>
    </citation>
    <scope>NUCLEOTIDE SEQUENCE [LARGE SCALE GENOMIC DNA]</scope>
    <source>
        <strain evidence="2">268A</strain>
    </source>
</reference>
<evidence type="ECO:0000313" key="1">
    <source>
        <dbReference type="EMBL" id="PLA76506.1"/>
    </source>
</evidence>
<accession>A0A2I2AAV4</accession>